<dbReference type="EC" id="2.1.2.11" evidence="5"/>
<dbReference type="NCBIfam" id="NF001452">
    <property type="entry name" value="PRK00311.1"/>
    <property type="match status" value="1"/>
</dbReference>
<feature type="binding site" evidence="5 8">
    <location>
        <position position="112"/>
    </location>
    <ligand>
        <name>Mg(2+)</name>
        <dbReference type="ChEBI" id="CHEBI:18420"/>
    </ligand>
</feature>
<dbReference type="PIRSF" id="PIRSF000388">
    <property type="entry name" value="Pantoate_hydroxy_MeTrfase"/>
    <property type="match status" value="1"/>
</dbReference>
<evidence type="ECO:0000256" key="2">
    <source>
        <dbReference type="ARBA" id="ARBA00008676"/>
    </source>
</evidence>
<dbReference type="Gene3D" id="3.20.20.60">
    <property type="entry name" value="Phosphoenolpyruvate-binding domains"/>
    <property type="match status" value="1"/>
</dbReference>
<reference evidence="9" key="1">
    <citation type="submission" date="2022-09" db="EMBL/GenBank/DDBJ databases">
        <title>Haloadaptaus new haloarchaeum isolated from saline soil.</title>
        <authorList>
            <person name="Duran-Viseras A."/>
            <person name="Sanchez-Porro C."/>
            <person name="Ventosa A."/>
        </authorList>
    </citation>
    <scope>NUCLEOTIDE SEQUENCE</scope>
    <source>
        <strain evidence="9">F3-133</strain>
    </source>
</reference>
<dbReference type="Proteomes" id="UP001149411">
    <property type="component" value="Unassembled WGS sequence"/>
</dbReference>
<dbReference type="SUPFAM" id="SSF51621">
    <property type="entry name" value="Phosphoenolpyruvate/pyruvate domain"/>
    <property type="match status" value="1"/>
</dbReference>
<dbReference type="InterPro" id="IPR003700">
    <property type="entry name" value="Pantoate_hydroxy_MeTrfase"/>
</dbReference>
<comment type="caution">
    <text evidence="9">The sequence shown here is derived from an EMBL/GenBank/DDBJ whole genome shotgun (WGS) entry which is preliminary data.</text>
</comment>
<comment type="subcellular location">
    <subcellularLocation>
        <location evidence="5">Cytoplasm</location>
    </subcellularLocation>
</comment>
<dbReference type="GO" id="GO:0000287">
    <property type="term" value="F:magnesium ion binding"/>
    <property type="evidence" value="ECO:0007669"/>
    <property type="project" value="TreeGrafter"/>
</dbReference>
<dbReference type="AlphaFoldDB" id="A0A9Q4GGM8"/>
<feature type="active site" description="Proton acceptor" evidence="5 6">
    <location>
        <position position="181"/>
    </location>
</feature>
<keyword evidence="5 8" id="KW-0460">Magnesium</keyword>
<feature type="binding site" evidence="5 8">
    <location>
        <position position="41"/>
    </location>
    <ligand>
        <name>Mg(2+)</name>
        <dbReference type="ChEBI" id="CHEBI:18420"/>
    </ligand>
</feature>
<evidence type="ECO:0000256" key="5">
    <source>
        <dbReference type="HAMAP-Rule" id="MF_00156"/>
    </source>
</evidence>
<dbReference type="GO" id="GO:0005737">
    <property type="term" value="C:cytoplasm"/>
    <property type="evidence" value="ECO:0007669"/>
    <property type="project" value="UniProtKB-SubCell"/>
</dbReference>
<feature type="binding site" evidence="5 7">
    <location>
        <position position="110"/>
    </location>
    <ligand>
        <name>3-methyl-2-oxobutanoate</name>
        <dbReference type="ChEBI" id="CHEBI:11851"/>
    </ligand>
</feature>
<evidence type="ECO:0000256" key="8">
    <source>
        <dbReference type="PIRSR" id="PIRSR000388-3"/>
    </source>
</evidence>
<comment type="catalytic activity">
    <reaction evidence="5">
        <text>(6R)-5,10-methylene-5,6,7,8-tetrahydrofolate + 3-methyl-2-oxobutanoate + H2O = 2-dehydropantoate + (6S)-5,6,7,8-tetrahydrofolate</text>
        <dbReference type="Rhea" id="RHEA:11824"/>
        <dbReference type="ChEBI" id="CHEBI:11561"/>
        <dbReference type="ChEBI" id="CHEBI:11851"/>
        <dbReference type="ChEBI" id="CHEBI:15377"/>
        <dbReference type="ChEBI" id="CHEBI:15636"/>
        <dbReference type="ChEBI" id="CHEBI:57453"/>
        <dbReference type="EC" id="2.1.2.11"/>
    </reaction>
</comment>
<dbReference type="CDD" id="cd06557">
    <property type="entry name" value="KPHMT-like"/>
    <property type="match status" value="1"/>
</dbReference>
<keyword evidence="10" id="KW-1185">Reference proteome</keyword>
<accession>A0A9Q4GGM8</accession>
<evidence type="ECO:0000256" key="3">
    <source>
        <dbReference type="ARBA" id="ARBA00022679"/>
    </source>
</evidence>
<evidence type="ECO:0000256" key="6">
    <source>
        <dbReference type="PIRSR" id="PIRSR000388-1"/>
    </source>
</evidence>
<keyword evidence="5 8" id="KW-0479">Metal-binding</keyword>
<comment type="cofactor">
    <cofactor evidence="5 8">
        <name>Mg(2+)</name>
        <dbReference type="ChEBI" id="CHEBI:18420"/>
    </cofactor>
    <text evidence="5 8">Binds 1 Mg(2+) ion per subunit.</text>
</comment>
<dbReference type="GO" id="GO:0015940">
    <property type="term" value="P:pantothenate biosynthetic process"/>
    <property type="evidence" value="ECO:0007669"/>
    <property type="project" value="UniProtKB-UniRule"/>
</dbReference>
<dbReference type="Pfam" id="PF02548">
    <property type="entry name" value="Pantoate_transf"/>
    <property type="match status" value="1"/>
</dbReference>
<dbReference type="PANTHER" id="PTHR20881">
    <property type="entry name" value="3-METHYL-2-OXOBUTANOATE HYDROXYMETHYLTRANSFERASE"/>
    <property type="match status" value="1"/>
</dbReference>
<dbReference type="GO" id="GO:0015937">
    <property type="term" value="P:coenzyme A biosynthetic process"/>
    <property type="evidence" value="ECO:0007669"/>
    <property type="project" value="UniProtKB-UniRule"/>
</dbReference>
<keyword evidence="3 5" id="KW-0808">Transferase</keyword>
<name>A0A9Q4GGM8_9EURY</name>
<comment type="pathway">
    <text evidence="1">Cofactor biosynthesis; (R)-pantothenate biosynthesis; (R)-pantoate from 3-methyl-2-oxobutanoate: step 1/2.</text>
</comment>
<dbReference type="HAMAP" id="MF_00156">
    <property type="entry name" value="PanB"/>
    <property type="match status" value="1"/>
</dbReference>
<keyword evidence="4 5" id="KW-0173">Coenzyme A biosynthesis</keyword>
<comment type="similarity">
    <text evidence="2 5">Belongs to the PanB family.</text>
</comment>
<comment type="pathway">
    <text evidence="5">Cofactor biosynthesis; coenzyme A biosynthesis.</text>
</comment>
<feature type="binding site" evidence="5 8">
    <location>
        <position position="80"/>
    </location>
    <ligand>
        <name>Mg(2+)</name>
        <dbReference type="ChEBI" id="CHEBI:18420"/>
    </ligand>
</feature>
<dbReference type="NCBIfam" id="TIGR00222">
    <property type="entry name" value="panB"/>
    <property type="match status" value="1"/>
</dbReference>
<evidence type="ECO:0000313" key="9">
    <source>
        <dbReference type="EMBL" id="MCX2819319.1"/>
    </source>
</evidence>
<feature type="binding site" evidence="5 7">
    <location>
        <begin position="41"/>
        <end position="42"/>
    </location>
    <ligand>
        <name>3-methyl-2-oxobutanoate</name>
        <dbReference type="ChEBI" id="CHEBI:11851"/>
    </ligand>
</feature>
<dbReference type="InterPro" id="IPR040442">
    <property type="entry name" value="Pyrv_kinase-like_dom_sf"/>
</dbReference>
<evidence type="ECO:0000256" key="7">
    <source>
        <dbReference type="PIRSR" id="PIRSR000388-2"/>
    </source>
</evidence>
<comment type="subunit">
    <text evidence="5">Homodecamer; pentamer of dimers.</text>
</comment>
<evidence type="ECO:0000256" key="4">
    <source>
        <dbReference type="ARBA" id="ARBA00022993"/>
    </source>
</evidence>
<dbReference type="EMBL" id="RKLV01000007">
    <property type="protein sequence ID" value="MCX2819319.1"/>
    <property type="molecule type" value="Genomic_DNA"/>
</dbReference>
<dbReference type="RefSeq" id="WP_266087486.1">
    <property type="nucleotide sequence ID" value="NZ_RKLV01000007.1"/>
</dbReference>
<feature type="binding site" evidence="5 7">
    <location>
        <position position="80"/>
    </location>
    <ligand>
        <name>3-methyl-2-oxobutanoate</name>
        <dbReference type="ChEBI" id="CHEBI:11851"/>
    </ligand>
</feature>
<organism evidence="9 10">
    <name type="scientific">Halorutilus salinus</name>
    <dbReference type="NCBI Taxonomy" id="2487751"/>
    <lineage>
        <taxon>Archaea</taxon>
        <taxon>Methanobacteriati</taxon>
        <taxon>Methanobacteriota</taxon>
        <taxon>Stenosarchaea group</taxon>
        <taxon>Halobacteria</taxon>
        <taxon>Halorutilales</taxon>
        <taxon>Halorutilaceae</taxon>
        <taxon>Halorutilus</taxon>
    </lineage>
</organism>
<dbReference type="FunFam" id="3.20.20.60:FF:000003">
    <property type="entry name" value="3-methyl-2-oxobutanoate hydroxymethyltransferase"/>
    <property type="match status" value="1"/>
</dbReference>
<comment type="function">
    <text evidence="5">Catalyzes the reversible reaction in which hydroxymethyl group from 5,10-methylenetetrahydrofolate is transferred onto alpha-ketoisovalerate to form ketopantoate.</text>
</comment>
<sequence>MERVTAKDLLEKDEPIVMVAAYDAPTAEILDDVADVVLVGDSIGDVRLGYEDTLPVTVEQSLSHTAAVVRGSESAMVVGDMPFASFGVSVEETAENAARYLKEAGAGAVKLETPVDGGVSVETVRRLTELGVPVMGHVGLTPQQVRREGYRVLGRDDDEADAVVRRARELEDAGVFSVVLEAVTEEVGASVTEAVDVPTIGIGAGREVDGQVLVIDDLIGMSENPPSFVKEYADVRGEIRDAVEEYADDVRSGGFPADEHVFGGGGDG</sequence>
<proteinExistence type="inferred from homology"/>
<evidence type="ECO:0000313" key="10">
    <source>
        <dbReference type="Proteomes" id="UP001149411"/>
    </source>
</evidence>
<dbReference type="PANTHER" id="PTHR20881:SF0">
    <property type="entry name" value="3-METHYL-2-OXOBUTANOATE HYDROXYMETHYLTRANSFERASE"/>
    <property type="match status" value="1"/>
</dbReference>
<keyword evidence="5" id="KW-0963">Cytoplasm</keyword>
<dbReference type="InterPro" id="IPR015813">
    <property type="entry name" value="Pyrv/PenolPyrv_kinase-like_dom"/>
</dbReference>
<protein>
    <recommendedName>
        <fullName evidence="5">3-methyl-2-oxobutanoate hydroxymethyltransferase</fullName>
        <ecNumber evidence="5">2.1.2.11</ecNumber>
    </recommendedName>
    <alternativeName>
        <fullName evidence="5">Ketopantoate hydroxymethyltransferase</fullName>
        <shortName evidence="5">KPHMT</shortName>
    </alternativeName>
</protein>
<evidence type="ECO:0000256" key="1">
    <source>
        <dbReference type="ARBA" id="ARBA00005033"/>
    </source>
</evidence>
<dbReference type="GO" id="GO:0003864">
    <property type="term" value="F:3-methyl-2-oxobutanoate hydroxymethyltransferase activity"/>
    <property type="evidence" value="ECO:0007669"/>
    <property type="project" value="UniProtKB-UniRule"/>
</dbReference>
<gene>
    <name evidence="5 9" type="primary">panB</name>
    <name evidence="9" type="ORF">EGH25_08130</name>
</gene>